<dbReference type="Gene3D" id="3.90.550.10">
    <property type="entry name" value="Spore Coat Polysaccharide Biosynthesis Protein SpsA, Chain A"/>
    <property type="match status" value="1"/>
</dbReference>
<dbReference type="EMBL" id="FRDI01000008">
    <property type="protein sequence ID" value="SHN66640.1"/>
    <property type="molecule type" value="Genomic_DNA"/>
</dbReference>
<keyword evidence="3" id="KW-1185">Reference proteome</keyword>
<name>A0A1M7T7D1_9BACT</name>
<proteinExistence type="predicted"/>
<dbReference type="RefSeq" id="WP_072697356.1">
    <property type="nucleotide sequence ID" value="NZ_FRDI01000008.1"/>
</dbReference>
<dbReference type="InterPro" id="IPR001173">
    <property type="entry name" value="Glyco_trans_2-like"/>
</dbReference>
<gene>
    <name evidence="2" type="ORF">SAMN02745728_01665</name>
</gene>
<protein>
    <submittedName>
        <fullName evidence="2">Alpha-1,3-rhamnosyltransferase</fullName>
    </submittedName>
</protein>
<sequence length="342" mass="40142">MIVNSNDQPLCSVCCLSYNHSKFIKQNITSIWEQSYKNIEIIALDDGSPDNSAKILTDLKEQSPFPMKVLLQKNTGSVSKNFNRLLDNASGKYILFISCDDMLTEETIQSKIDLMEQNDNIVFVASKRNYNIDDDGNVFDKNVFTYLDDSIKTAEDLLSCEHENIGSFYIQNALFRKSIVNAVGGFDEDLLGDDIVLRTKCFLYMKQHPELTFRITDDFGMYYRSHDNNIHKNSERQIKLIAQVFERYFSDKKAPKKFVKMMKDRVSNVLFEDALRSLFISKKCIELLEDKEMQEHIIKKHAQESREQIFSLYKVKSKEYKYVYLVVFRRRFLLYKKRRKLA</sequence>
<dbReference type="GO" id="GO:0016758">
    <property type="term" value="F:hexosyltransferase activity"/>
    <property type="evidence" value="ECO:0007669"/>
    <property type="project" value="UniProtKB-ARBA"/>
</dbReference>
<dbReference type="Proteomes" id="UP000186469">
    <property type="component" value="Unassembled WGS sequence"/>
</dbReference>
<dbReference type="AlphaFoldDB" id="A0A1M7T7D1"/>
<dbReference type="PANTHER" id="PTHR22916">
    <property type="entry name" value="GLYCOSYLTRANSFERASE"/>
    <property type="match status" value="1"/>
</dbReference>
<keyword evidence="2" id="KW-0808">Transferase</keyword>
<feature type="domain" description="Glycosyltransferase 2-like" evidence="1">
    <location>
        <begin position="12"/>
        <end position="182"/>
    </location>
</feature>
<evidence type="ECO:0000259" key="1">
    <source>
        <dbReference type="Pfam" id="PF00535"/>
    </source>
</evidence>
<organism evidence="2 3">
    <name type="scientific">Desulfovibrio litoralis DSM 11393</name>
    <dbReference type="NCBI Taxonomy" id="1121455"/>
    <lineage>
        <taxon>Bacteria</taxon>
        <taxon>Pseudomonadati</taxon>
        <taxon>Thermodesulfobacteriota</taxon>
        <taxon>Desulfovibrionia</taxon>
        <taxon>Desulfovibrionales</taxon>
        <taxon>Desulfovibrionaceae</taxon>
        <taxon>Desulfovibrio</taxon>
    </lineage>
</organism>
<accession>A0A1M7T7D1</accession>
<evidence type="ECO:0000313" key="2">
    <source>
        <dbReference type="EMBL" id="SHN66640.1"/>
    </source>
</evidence>
<dbReference type="CDD" id="cd00761">
    <property type="entry name" value="Glyco_tranf_GTA_type"/>
    <property type="match status" value="1"/>
</dbReference>
<evidence type="ECO:0000313" key="3">
    <source>
        <dbReference type="Proteomes" id="UP000186469"/>
    </source>
</evidence>
<dbReference type="STRING" id="1121455.SAMN02745728_01665"/>
<reference evidence="2 3" key="1">
    <citation type="submission" date="2016-12" db="EMBL/GenBank/DDBJ databases">
        <authorList>
            <person name="Song W.-J."/>
            <person name="Kurnit D.M."/>
        </authorList>
    </citation>
    <scope>NUCLEOTIDE SEQUENCE [LARGE SCALE GENOMIC DNA]</scope>
    <source>
        <strain evidence="2 3">DSM 11393</strain>
    </source>
</reference>
<dbReference type="SUPFAM" id="SSF53448">
    <property type="entry name" value="Nucleotide-diphospho-sugar transferases"/>
    <property type="match status" value="1"/>
</dbReference>
<dbReference type="OrthoDB" id="5291101at2"/>
<dbReference type="InterPro" id="IPR029044">
    <property type="entry name" value="Nucleotide-diphossugar_trans"/>
</dbReference>
<dbReference type="Pfam" id="PF00535">
    <property type="entry name" value="Glycos_transf_2"/>
    <property type="match status" value="1"/>
</dbReference>